<feature type="region of interest" description="Disordered" evidence="1">
    <location>
        <begin position="47"/>
        <end position="83"/>
    </location>
</feature>
<dbReference type="Proteomes" id="UP000298652">
    <property type="component" value="Chromosome 7"/>
</dbReference>
<dbReference type="EMBL" id="CM016558">
    <property type="protein sequence ID" value="TKW07202.1"/>
    <property type="molecule type" value="Genomic_DNA"/>
</dbReference>
<protein>
    <submittedName>
        <fullName evidence="2">Uncharacterized protein</fullName>
    </submittedName>
</protein>
<proteinExistence type="predicted"/>
<organism evidence="2 3">
    <name type="scientific">Setaria viridis</name>
    <name type="common">Green bristlegrass</name>
    <name type="synonym">Setaria italica subsp. viridis</name>
    <dbReference type="NCBI Taxonomy" id="4556"/>
    <lineage>
        <taxon>Eukaryota</taxon>
        <taxon>Viridiplantae</taxon>
        <taxon>Streptophyta</taxon>
        <taxon>Embryophyta</taxon>
        <taxon>Tracheophyta</taxon>
        <taxon>Spermatophyta</taxon>
        <taxon>Magnoliopsida</taxon>
        <taxon>Liliopsida</taxon>
        <taxon>Poales</taxon>
        <taxon>Poaceae</taxon>
        <taxon>PACMAD clade</taxon>
        <taxon>Panicoideae</taxon>
        <taxon>Panicodae</taxon>
        <taxon>Paniceae</taxon>
        <taxon>Cenchrinae</taxon>
        <taxon>Setaria</taxon>
    </lineage>
</organism>
<dbReference type="AlphaFoldDB" id="A0A4U6TXX7"/>
<reference evidence="2" key="1">
    <citation type="submission" date="2019-03" db="EMBL/GenBank/DDBJ databases">
        <title>WGS assembly of Setaria viridis.</title>
        <authorList>
            <person name="Huang P."/>
            <person name="Jenkins J."/>
            <person name="Grimwood J."/>
            <person name="Barry K."/>
            <person name="Healey A."/>
            <person name="Mamidi S."/>
            <person name="Sreedasyam A."/>
            <person name="Shu S."/>
            <person name="Feldman M."/>
            <person name="Wu J."/>
            <person name="Yu Y."/>
            <person name="Chen C."/>
            <person name="Johnson J."/>
            <person name="Rokhsar D."/>
            <person name="Baxter I."/>
            <person name="Schmutz J."/>
            <person name="Brutnell T."/>
            <person name="Kellogg E."/>
        </authorList>
    </citation>
    <scope>NUCLEOTIDE SEQUENCE [LARGE SCALE GENOMIC DNA]</scope>
</reference>
<evidence type="ECO:0000256" key="1">
    <source>
        <dbReference type="SAM" id="MobiDB-lite"/>
    </source>
</evidence>
<gene>
    <name evidence="2" type="ORF">SEVIR_7G292050v2</name>
</gene>
<name>A0A4U6TXX7_SETVI</name>
<evidence type="ECO:0000313" key="2">
    <source>
        <dbReference type="EMBL" id="TKW07202.1"/>
    </source>
</evidence>
<keyword evidence="3" id="KW-1185">Reference proteome</keyword>
<sequence>MRNPFLPFSGTTRMHWTPWPACSSPRARSTCWHRASSSWQRSSAAAAASSSWREGTTCRRCPAPSQTRSVRSSTNPASRRSWTTRRCFTKSRLGRSKRRLRRPRASIRFEGWRQSLKRCFWYIYCSFLVTLRDCCSIYVRRVGV</sequence>
<dbReference type="Gramene" id="TKW07202">
    <property type="protein sequence ID" value="TKW07202"/>
    <property type="gene ID" value="SEVIR_7G292050v2"/>
</dbReference>
<accession>A0A4U6TXX7</accession>
<feature type="compositionally biased region" description="Polar residues" evidence="1">
    <location>
        <begin position="64"/>
        <end position="83"/>
    </location>
</feature>
<evidence type="ECO:0000313" key="3">
    <source>
        <dbReference type="Proteomes" id="UP000298652"/>
    </source>
</evidence>